<dbReference type="InterPro" id="IPR002881">
    <property type="entry name" value="DUF58"/>
</dbReference>
<evidence type="ECO:0000313" key="2">
    <source>
        <dbReference type="EMBL" id="OAB72651.1"/>
    </source>
</evidence>
<evidence type="ECO:0000313" key="3">
    <source>
        <dbReference type="Proteomes" id="UP000077134"/>
    </source>
</evidence>
<reference evidence="2 3" key="1">
    <citation type="submission" date="2016-02" db="EMBL/GenBank/DDBJ databases">
        <title>Paenibacillus sp. LPB0068, isolated from Crassostrea gigas.</title>
        <authorList>
            <person name="Shin S.-K."/>
            <person name="Yi H."/>
        </authorList>
    </citation>
    <scope>NUCLEOTIDE SEQUENCE [LARGE SCALE GENOMIC DNA]</scope>
    <source>
        <strain evidence="2 3">LPB0068</strain>
    </source>
</reference>
<name>A0A167C113_9BACL</name>
<dbReference type="STRING" id="1763538.LPB68_05760"/>
<dbReference type="KEGG" id="pcx:LPB68_05760"/>
<dbReference type="PANTHER" id="PTHR34351">
    <property type="entry name" value="SLR1927 PROTEIN-RELATED"/>
    <property type="match status" value="1"/>
</dbReference>
<proteinExistence type="predicted"/>
<protein>
    <recommendedName>
        <fullName evidence="1">DUF58 domain-containing protein</fullName>
    </recommendedName>
</protein>
<evidence type="ECO:0000259" key="1">
    <source>
        <dbReference type="Pfam" id="PF01882"/>
    </source>
</evidence>
<dbReference type="AlphaFoldDB" id="A0A167C113"/>
<gene>
    <name evidence="2" type="ORF">PNBC_14490</name>
</gene>
<keyword evidence="3" id="KW-1185">Reference proteome</keyword>
<organism evidence="2 3">
    <name type="scientific">Paenibacillus crassostreae</name>
    <dbReference type="NCBI Taxonomy" id="1763538"/>
    <lineage>
        <taxon>Bacteria</taxon>
        <taxon>Bacillati</taxon>
        <taxon>Bacillota</taxon>
        <taxon>Bacilli</taxon>
        <taxon>Bacillales</taxon>
        <taxon>Paenibacillaceae</taxon>
        <taxon>Paenibacillus</taxon>
    </lineage>
</organism>
<dbReference type="Proteomes" id="UP000077134">
    <property type="component" value="Unassembled WGS sequence"/>
</dbReference>
<comment type="caution">
    <text evidence="2">The sequence shown here is derived from an EMBL/GenBank/DDBJ whole genome shotgun (WGS) entry which is preliminary data.</text>
</comment>
<dbReference type="PANTHER" id="PTHR34351:SF2">
    <property type="entry name" value="DUF58 DOMAIN-CONTAINING PROTEIN"/>
    <property type="match status" value="1"/>
</dbReference>
<dbReference type="OrthoDB" id="140416at2"/>
<accession>A0A167C113</accession>
<sequence length="378" mass="42723">MLFGMSSLLMIYLLFGGYSGVSRATVSRRLSFNDEPFTLLHAGDQMQVKLDLNIPGFLPFPYIIVREVLQRHDGQSWSFEESVIPSFRGTAQLMFQTPSLERGRYHFTDTVCMSEDIFGIMEHKGVVHAPGQFRVMPRSVFIPYWNLFDRNSRMAGPQTALSTSRRETTQINGVRDYVYGDRLTRIHWNATARTGTWKSKEFEHESVPKTMLILDATAAHYATNEQFELAVSTVTSLLEYGNRERIGMGLCTLGKQLNVFVPAGTILERQKMLHHLVDIQADGIGKLFPKLESAARLFPQGSYFVLISPMKGQPVMELIRWATSHGMNPSHLYVQSLNRKDLTNDWISILRTRGILGSSFSTLQELPSAIGGNSYDKA</sequence>
<dbReference type="EMBL" id="LSFN01000032">
    <property type="protein sequence ID" value="OAB72651.1"/>
    <property type="molecule type" value="Genomic_DNA"/>
</dbReference>
<feature type="domain" description="DUF58" evidence="1">
    <location>
        <begin position="174"/>
        <end position="280"/>
    </location>
</feature>
<dbReference type="Pfam" id="PF01882">
    <property type="entry name" value="DUF58"/>
    <property type="match status" value="1"/>
</dbReference>